<evidence type="ECO:0000313" key="3">
    <source>
        <dbReference type="Proteomes" id="UP001451303"/>
    </source>
</evidence>
<keyword evidence="3" id="KW-1185">Reference proteome</keyword>
<gene>
    <name evidence="2" type="ORF">QR685DRAFT_431622</name>
</gene>
<protein>
    <submittedName>
        <fullName evidence="2">Uncharacterized protein</fullName>
    </submittedName>
</protein>
<evidence type="ECO:0000256" key="1">
    <source>
        <dbReference type="SAM" id="MobiDB-lite"/>
    </source>
</evidence>
<reference evidence="2 3" key="1">
    <citation type="submission" date="2023-09" db="EMBL/GenBank/DDBJ databases">
        <title>Multi-omics analysis of a traditional fermented food reveals byproduct-associated fungal strains for waste-to-food upcycling.</title>
        <authorList>
            <consortium name="Lawrence Berkeley National Laboratory"/>
            <person name="Rekdal V.M."/>
            <person name="Villalobos-Escobedo J.M."/>
            <person name="Rodriguez-Valeron N."/>
            <person name="Garcia M.O."/>
            <person name="Vasquez D.P."/>
            <person name="Damayanti I."/>
            <person name="Sorensen P.M."/>
            <person name="Baidoo E.E."/>
            <person name="De Carvalho A.C."/>
            <person name="Riley R."/>
            <person name="Lipzen A."/>
            <person name="He G."/>
            <person name="Yan M."/>
            <person name="Haridas S."/>
            <person name="Daum C."/>
            <person name="Yoshinaga Y."/>
            <person name="Ng V."/>
            <person name="Grigoriev I.V."/>
            <person name="Munk R."/>
            <person name="Nuraida L."/>
            <person name="Wijaya C.H."/>
            <person name="Morales P.-C."/>
            <person name="Keasling J.D."/>
        </authorList>
    </citation>
    <scope>NUCLEOTIDE SEQUENCE [LARGE SCALE GENOMIC DNA]</scope>
    <source>
        <strain evidence="2 3">FGSC 2613</strain>
    </source>
</reference>
<proteinExistence type="predicted"/>
<dbReference type="EMBL" id="JAVLET010000001">
    <property type="protein sequence ID" value="KAL0474786.1"/>
    <property type="molecule type" value="Genomic_DNA"/>
</dbReference>
<feature type="non-terminal residue" evidence="2">
    <location>
        <position position="1"/>
    </location>
</feature>
<evidence type="ECO:0000313" key="2">
    <source>
        <dbReference type="EMBL" id="KAL0474786.1"/>
    </source>
</evidence>
<comment type="caution">
    <text evidence="2">The sequence shown here is derived from an EMBL/GenBank/DDBJ whole genome shotgun (WGS) entry which is preliminary data.</text>
</comment>
<sequence length="83" mass="9485">PISTIRVPGQCPSPSPSVPHHPQRHRVSSQPWNQYISTSTTLYYLTAPSSRTIFAALHRRFAHKFFVPSRQPRTPFKVHPPTL</sequence>
<dbReference type="Proteomes" id="UP001451303">
    <property type="component" value="Unassembled WGS sequence"/>
</dbReference>
<organism evidence="2 3">
    <name type="scientific">Neurospora intermedia</name>
    <dbReference type="NCBI Taxonomy" id="5142"/>
    <lineage>
        <taxon>Eukaryota</taxon>
        <taxon>Fungi</taxon>
        <taxon>Dikarya</taxon>
        <taxon>Ascomycota</taxon>
        <taxon>Pezizomycotina</taxon>
        <taxon>Sordariomycetes</taxon>
        <taxon>Sordariomycetidae</taxon>
        <taxon>Sordariales</taxon>
        <taxon>Sordariaceae</taxon>
        <taxon>Neurospora</taxon>
    </lineage>
</organism>
<name>A0ABR3DSG1_NEUIN</name>
<accession>A0ABR3DSG1</accession>
<feature type="region of interest" description="Disordered" evidence="1">
    <location>
        <begin position="1"/>
        <end position="31"/>
    </location>
</feature>